<keyword evidence="3 11" id="KW-0812">Transmembrane</keyword>
<protein>
    <recommendedName>
        <fullName evidence="12">Sec20 C-terminal domain-containing protein</fullName>
    </recommendedName>
</protein>
<evidence type="ECO:0000256" key="4">
    <source>
        <dbReference type="ARBA" id="ARBA00022824"/>
    </source>
</evidence>
<proteinExistence type="inferred from homology"/>
<comment type="similarity">
    <text evidence="9">Belongs to the SEC20 family.</text>
</comment>
<keyword evidence="7" id="KW-0175">Coiled coil</keyword>
<reference evidence="13 14" key="1">
    <citation type="journal article" date="2010" name="Plant Cell">
        <title>The Chlorella variabilis NC64A genome reveals adaptation to photosymbiosis, coevolution with viruses, and cryptic sex.</title>
        <authorList>
            <person name="Blanc G."/>
            <person name="Duncan G."/>
            <person name="Agarkova I."/>
            <person name="Borodovsky M."/>
            <person name="Gurnon J."/>
            <person name="Kuo A."/>
            <person name="Lindquist E."/>
            <person name="Lucas S."/>
            <person name="Pangilinan J."/>
            <person name="Polle J."/>
            <person name="Salamov A."/>
            <person name="Terry A."/>
            <person name="Yamada T."/>
            <person name="Dunigan D.D."/>
            <person name="Grigoriev I.V."/>
            <person name="Claverie J.M."/>
            <person name="Van Etten J.L."/>
        </authorList>
    </citation>
    <scope>NUCLEOTIDE SEQUENCE [LARGE SCALE GENOMIC DNA]</scope>
    <source>
        <strain evidence="13 14">NC64A</strain>
    </source>
</reference>
<evidence type="ECO:0000259" key="12">
    <source>
        <dbReference type="Pfam" id="PF03908"/>
    </source>
</evidence>
<dbReference type="eggNOG" id="ENOG502QUTT">
    <property type="taxonomic scope" value="Eukaryota"/>
</dbReference>
<dbReference type="RefSeq" id="XP_005850886.1">
    <property type="nucleotide sequence ID" value="XM_005850824.1"/>
</dbReference>
<dbReference type="GO" id="GO:0005484">
    <property type="term" value="F:SNAP receptor activity"/>
    <property type="evidence" value="ECO:0007669"/>
    <property type="project" value="InterPro"/>
</dbReference>
<feature type="compositionally biased region" description="Basic and acidic residues" evidence="10">
    <location>
        <begin position="264"/>
        <end position="276"/>
    </location>
</feature>
<name>E1Z5M7_CHLVA</name>
<feature type="domain" description="Sec20 C-terminal" evidence="12">
    <location>
        <begin position="96"/>
        <end position="184"/>
    </location>
</feature>
<dbReference type="STRING" id="554065.E1Z5M7"/>
<evidence type="ECO:0000256" key="5">
    <source>
        <dbReference type="ARBA" id="ARBA00022892"/>
    </source>
</evidence>
<evidence type="ECO:0000256" key="9">
    <source>
        <dbReference type="ARBA" id="ARBA00037934"/>
    </source>
</evidence>
<evidence type="ECO:0000256" key="2">
    <source>
        <dbReference type="ARBA" id="ARBA00022448"/>
    </source>
</evidence>
<dbReference type="Pfam" id="PF03908">
    <property type="entry name" value="Sec20"/>
    <property type="match status" value="1"/>
</dbReference>
<feature type="region of interest" description="Disordered" evidence="10">
    <location>
        <begin position="205"/>
        <end position="284"/>
    </location>
</feature>
<dbReference type="GO" id="GO:0031201">
    <property type="term" value="C:SNARE complex"/>
    <property type="evidence" value="ECO:0007669"/>
    <property type="project" value="TreeGrafter"/>
</dbReference>
<feature type="compositionally biased region" description="Low complexity" evidence="10">
    <location>
        <begin position="341"/>
        <end position="358"/>
    </location>
</feature>
<dbReference type="InterPro" id="IPR005606">
    <property type="entry name" value="Sec20"/>
</dbReference>
<evidence type="ECO:0000313" key="14">
    <source>
        <dbReference type="Proteomes" id="UP000008141"/>
    </source>
</evidence>
<keyword evidence="5" id="KW-0931">ER-Golgi transport</keyword>
<accession>E1Z5M7</accession>
<sequence>MAESEFSADHSKLLALEAAALADVEHDEERQQVESLLAHHKVEYDRIQAAFKQAALAQRTAALRSAAEERRELLSGADAAARLRKLQTEADSVALAEDVTGGLRRTRQVLAEELEHTSATLAAMEASHASLAKTRDEYRGQHGQLKRSKGLLGTLNWQAKSETYMLWFGLTLFVLVCAYIFQKRAGHFIPDRLKPGSLLKAAGLTARSRPMPVPAPTQRLRPQAPPPRGRVPPPQQPQAAVEQQAAWEEEEVEPYMPAPPAPVPDKREAAPAHDQEQELPPYEPYDGVEVEHSVYGPASAVPQEAPPAMQDPAPDVQQEAAPVAAQAQEEPAQTEFKQQLEPVEQVEPEQQPEAAEVAMDGADADVEQLAAGTDPAAMPATQPAELQPEHSMPPEETAAEHQQGEAGEVQQEAAPQEPVRQEPASAAEASSVEQPPVATQAEVHEPPPSQQEAGSGAGGDPELLDALPQPDAVRGVPLEQAPDAAADEHEPAVWPEGAPEFDNTEPGSPAYAAAHAAAAAGDQQPADGRSNIIHDRQGRPIVVDRVEEYVRNPHKHAGAADQQQAAVGQPDEEQPPGEHPAEPAKPAPAAADGQAHDEL</sequence>
<gene>
    <name evidence="13" type="ORF">CHLNCDRAFT_140545</name>
</gene>
<dbReference type="InParanoid" id="E1Z5M7"/>
<evidence type="ECO:0000256" key="7">
    <source>
        <dbReference type="ARBA" id="ARBA00023054"/>
    </source>
</evidence>
<dbReference type="InterPro" id="IPR056173">
    <property type="entry name" value="Sec20_C"/>
</dbReference>
<feature type="compositionally biased region" description="Basic and acidic residues" evidence="10">
    <location>
        <begin position="532"/>
        <end position="551"/>
    </location>
</feature>
<keyword evidence="4" id="KW-0256">Endoplasmic reticulum</keyword>
<dbReference type="KEGG" id="cvr:CHLNCDRAFT_140545"/>
<dbReference type="GO" id="GO:0006890">
    <property type="term" value="P:retrograde vesicle-mediated transport, Golgi to endoplasmic reticulum"/>
    <property type="evidence" value="ECO:0007669"/>
    <property type="project" value="InterPro"/>
</dbReference>
<evidence type="ECO:0000256" key="8">
    <source>
        <dbReference type="ARBA" id="ARBA00023136"/>
    </source>
</evidence>
<evidence type="ECO:0000256" key="6">
    <source>
        <dbReference type="ARBA" id="ARBA00022989"/>
    </source>
</evidence>
<evidence type="ECO:0000256" key="3">
    <source>
        <dbReference type="ARBA" id="ARBA00022692"/>
    </source>
</evidence>
<feature type="compositionally biased region" description="Low complexity" evidence="10">
    <location>
        <begin position="310"/>
        <end position="333"/>
    </location>
</feature>
<dbReference type="Proteomes" id="UP000008141">
    <property type="component" value="Unassembled WGS sequence"/>
</dbReference>
<evidence type="ECO:0000256" key="10">
    <source>
        <dbReference type="SAM" id="MobiDB-lite"/>
    </source>
</evidence>
<organism evidence="14">
    <name type="scientific">Chlorella variabilis</name>
    <name type="common">Green alga</name>
    <dbReference type="NCBI Taxonomy" id="554065"/>
    <lineage>
        <taxon>Eukaryota</taxon>
        <taxon>Viridiplantae</taxon>
        <taxon>Chlorophyta</taxon>
        <taxon>core chlorophytes</taxon>
        <taxon>Trebouxiophyceae</taxon>
        <taxon>Chlorellales</taxon>
        <taxon>Chlorellaceae</taxon>
        <taxon>Chlorella clade</taxon>
        <taxon>Chlorella</taxon>
    </lineage>
</organism>
<feature type="compositionally biased region" description="Pro residues" evidence="10">
    <location>
        <begin position="223"/>
        <end position="236"/>
    </location>
</feature>
<evidence type="ECO:0000313" key="13">
    <source>
        <dbReference type="EMBL" id="EFN58784.1"/>
    </source>
</evidence>
<keyword evidence="8 11" id="KW-0472">Membrane</keyword>
<dbReference type="PANTHER" id="PTHR12825:SF0">
    <property type="entry name" value="VESICLE TRANSPORT PROTEIN SEC20"/>
    <property type="match status" value="1"/>
</dbReference>
<dbReference type="AlphaFoldDB" id="E1Z5M7"/>
<feature type="compositionally biased region" description="Low complexity" evidence="10">
    <location>
        <begin position="559"/>
        <end position="569"/>
    </location>
</feature>
<dbReference type="GO" id="GO:0005789">
    <property type="term" value="C:endoplasmic reticulum membrane"/>
    <property type="evidence" value="ECO:0007669"/>
    <property type="project" value="UniProtKB-SubCell"/>
</dbReference>
<keyword evidence="2" id="KW-0813">Transport</keyword>
<keyword evidence="6 11" id="KW-1133">Transmembrane helix</keyword>
<feature type="region of interest" description="Disordered" evidence="10">
    <location>
        <begin position="299"/>
        <end position="599"/>
    </location>
</feature>
<dbReference type="PANTHER" id="PTHR12825">
    <property type="entry name" value="BNIP1-RELATED"/>
    <property type="match status" value="1"/>
</dbReference>
<feature type="compositionally biased region" description="Low complexity" evidence="10">
    <location>
        <begin position="237"/>
        <end position="246"/>
    </location>
</feature>
<dbReference type="EMBL" id="GL433837">
    <property type="protein sequence ID" value="EFN58784.1"/>
    <property type="molecule type" value="Genomic_DNA"/>
</dbReference>
<evidence type="ECO:0000256" key="11">
    <source>
        <dbReference type="SAM" id="Phobius"/>
    </source>
</evidence>
<dbReference type="GeneID" id="17358102"/>
<feature type="transmembrane region" description="Helical" evidence="11">
    <location>
        <begin position="164"/>
        <end position="181"/>
    </location>
</feature>
<feature type="compositionally biased region" description="Low complexity" evidence="10">
    <location>
        <begin position="404"/>
        <end position="436"/>
    </location>
</feature>
<comment type="subcellular location">
    <subcellularLocation>
        <location evidence="1">Endoplasmic reticulum membrane</location>
        <topology evidence="1">Single-pass type IV membrane protein</topology>
    </subcellularLocation>
</comment>
<evidence type="ECO:0000256" key="1">
    <source>
        <dbReference type="ARBA" id="ARBA00004163"/>
    </source>
</evidence>
<feature type="compositionally biased region" description="Low complexity" evidence="10">
    <location>
        <begin position="510"/>
        <end position="520"/>
    </location>
</feature>
<dbReference type="OrthoDB" id="46868at2759"/>
<keyword evidence="14" id="KW-1185">Reference proteome</keyword>